<organism evidence="3 4">
    <name type="scientific">Clostridioides difficile (strain CD196)</name>
    <name type="common">Peptoclostridium difficile</name>
    <dbReference type="NCBI Taxonomy" id="645462"/>
    <lineage>
        <taxon>Bacteria</taxon>
        <taxon>Bacillati</taxon>
        <taxon>Bacillota</taxon>
        <taxon>Clostridia</taxon>
        <taxon>Peptostreptococcales</taxon>
        <taxon>Peptostreptococcaceae</taxon>
        <taxon>Clostridioides</taxon>
    </lineage>
</organism>
<reference evidence="3 4" key="1">
    <citation type="journal article" date="2009" name="Genome Biol.">
        <title>Comparative genome and phenotypic analysis of Clostridium difficile 027 strains provides insight into the evolution of a hypervirulent bacterium.</title>
        <authorList>
            <person name="Stabler R.A."/>
            <person name="He M."/>
            <person name="Dawson L."/>
            <person name="Martin M."/>
            <person name="Valiente E."/>
            <person name="Corton C."/>
            <person name="Lawley T.D."/>
            <person name="Sebaihia M."/>
            <person name="Quail M.A."/>
            <person name="Rose G."/>
            <person name="Gerding D.N."/>
            <person name="Gibert M."/>
            <person name="Popoff M.R."/>
            <person name="Parkhill J."/>
            <person name="Dougan G."/>
            <person name="Wren B.W."/>
        </authorList>
    </citation>
    <scope>NUCLEOTIDE SEQUENCE [LARGE SCALE GENOMIC DNA]</scope>
    <source>
        <strain evidence="3 4">CD196</strain>
    </source>
</reference>
<sequence length="347" mass="39000">MKRKIAVVLLTVAMLLSLVACSNDNTSKSDKLEDTLVVYTTHGEDMLGAISEEFTKETGVNVEFINLKGELADRVRSEKDNPQADIMFGGDTSTYMQLKEEGLYEKTEPSWNNELDKSYKDSDGYWYGTIKTPVMMFYNTKLLSADKAPKDWSDLTKEEYKDLIVTRDSLSSSMRSTISNLINYYSNTKSEEEAWKYLEDLNKNIKNYYNSGSVMYSAIGKGEATISVAVLSDIIENKEKNNMPLEVVDAESGSVVITDCVAALKNAPHPNAAAKFVDFVGSAKVQAMVANDFNRIPTLDSALKDSPKWMSKEYKAMDVDWSVIGKNQSNWIEKWETDIIDNNKTIK</sequence>
<dbReference type="PROSITE" id="PS51257">
    <property type="entry name" value="PROKAR_LIPOPROTEIN"/>
    <property type="match status" value="1"/>
</dbReference>
<dbReference type="KEGG" id="cdc:CD196_2936"/>
<dbReference type="Proteomes" id="UP000002068">
    <property type="component" value="Chromosome"/>
</dbReference>
<accession>A0A0H3N601</accession>
<dbReference type="SUPFAM" id="SSF53850">
    <property type="entry name" value="Periplasmic binding protein-like II"/>
    <property type="match status" value="1"/>
</dbReference>
<dbReference type="Gene3D" id="3.40.190.10">
    <property type="entry name" value="Periplasmic binding protein-like II"/>
    <property type="match status" value="2"/>
</dbReference>
<feature type="signal peptide" evidence="2">
    <location>
        <begin position="1"/>
        <end position="22"/>
    </location>
</feature>
<evidence type="ECO:0000313" key="4">
    <source>
        <dbReference type="Proteomes" id="UP000002068"/>
    </source>
</evidence>
<protein>
    <submittedName>
        <fullName evidence="3">Abc-type fe3+ transport system periplasmic component-like protein</fullName>
    </submittedName>
</protein>
<evidence type="ECO:0000313" key="3">
    <source>
        <dbReference type="EMBL" id="CBA65885.1"/>
    </source>
</evidence>
<dbReference type="PIRSF" id="PIRSF002825">
    <property type="entry name" value="CfbpA"/>
    <property type="match status" value="1"/>
</dbReference>
<evidence type="ECO:0000256" key="1">
    <source>
        <dbReference type="ARBA" id="ARBA00022729"/>
    </source>
</evidence>
<gene>
    <name evidence="3" type="ordered locus">CD196_2936</name>
</gene>
<dbReference type="HOGENOM" id="CLU_026974_0_2_9"/>
<dbReference type="EMBL" id="FN538970">
    <property type="protein sequence ID" value="CBA65885.1"/>
    <property type="molecule type" value="Genomic_DNA"/>
</dbReference>
<dbReference type="Pfam" id="PF13343">
    <property type="entry name" value="SBP_bac_6"/>
    <property type="match status" value="1"/>
</dbReference>
<dbReference type="AlphaFoldDB" id="A0A0H3N601"/>
<dbReference type="RefSeq" id="WP_009891505.1">
    <property type="nucleotide sequence ID" value="NC_013315.1"/>
</dbReference>
<name>A0A0H3N601_CLODC</name>
<feature type="chain" id="PRO_5039273535" evidence="2">
    <location>
        <begin position="23"/>
        <end position="347"/>
    </location>
</feature>
<keyword evidence="1 2" id="KW-0732">Signal</keyword>
<evidence type="ECO:0000256" key="2">
    <source>
        <dbReference type="SAM" id="SignalP"/>
    </source>
</evidence>
<proteinExistence type="predicted"/>
<dbReference type="InterPro" id="IPR026045">
    <property type="entry name" value="Ferric-bd"/>
</dbReference>
<dbReference type="PANTHER" id="PTHR30006">
    <property type="entry name" value="THIAMINE-BINDING PERIPLASMIC PROTEIN-RELATED"/>
    <property type="match status" value="1"/>
</dbReference>